<dbReference type="PIRSF" id="PIRSF036758">
    <property type="entry name" value="Aden_M_ParB"/>
    <property type="match status" value="1"/>
</dbReference>
<keyword evidence="9" id="KW-1185">Reference proteome</keyword>
<dbReference type="PRINTS" id="PR00506">
    <property type="entry name" value="D21N6MTFRASE"/>
</dbReference>
<reference evidence="8 9" key="1">
    <citation type="submission" date="2017-09" db="EMBL/GenBank/DDBJ databases">
        <title>Draft Genomes of 144 Listeria Monocytogenes isolates from foods.</title>
        <authorList>
            <person name="Wu C.H."/>
            <person name="Ng J."/>
            <person name="Kiang D."/>
            <person name="Chen C.-Y."/>
            <person name="Frink S."/>
            <person name="Lafrades M."/>
            <person name="Morales C."/>
            <person name="Park P."/>
            <person name="Zwick M."/>
        </authorList>
    </citation>
    <scope>NUCLEOTIDE SEQUENCE [LARGE SCALE GENOMIC DNA]</scope>
    <source>
        <strain evidence="8 9">CDPHFDLB-F14M01633.75-2</strain>
    </source>
</reference>
<geneLocation type="plasmid" evidence="7">
    <name>pLIS1</name>
</geneLocation>
<evidence type="ECO:0000256" key="4">
    <source>
        <dbReference type="ARBA" id="ARBA00022691"/>
    </source>
</evidence>
<dbReference type="PROSITE" id="PS00092">
    <property type="entry name" value="N6_MTASE"/>
    <property type="match status" value="1"/>
</dbReference>
<dbReference type="InterPro" id="IPR002052">
    <property type="entry name" value="DNA_methylase_N6_adenine_CS"/>
</dbReference>
<evidence type="ECO:0000313" key="7">
    <source>
        <dbReference type="EMBL" id="AWW22393.1"/>
    </source>
</evidence>
<dbReference type="InterPro" id="IPR015840">
    <property type="entry name" value="DNA_MeTrfase_ParB"/>
</dbReference>
<name>A0A2Z4HVL4_LISWE</name>
<dbReference type="InterPro" id="IPR002295">
    <property type="entry name" value="N4/N6-MTase_EcoPI_Mod-like"/>
</dbReference>
<protein>
    <submittedName>
        <fullName evidence="7">DNA modification methylase</fullName>
    </submittedName>
</protein>
<dbReference type="GO" id="GO:0003677">
    <property type="term" value="F:DNA binding"/>
    <property type="evidence" value="ECO:0007669"/>
    <property type="project" value="InterPro"/>
</dbReference>
<dbReference type="Pfam" id="PF01555">
    <property type="entry name" value="N6_N4_Mtase"/>
    <property type="match status" value="1"/>
</dbReference>
<sequence>MNWQMNTKMVGKEMLRIPDYYPRQELEIADKKYQQLKQSIEKDGYLEPIVWNQSTGNIVSGVLKYRIFLEESNGQEIEVCVIDATEQREKELCIYLNQHAGAFDEIKLAELIQSFPDAEAIMMAGIDGKEVDRLINQLDFHLDMEIPVEDDGFKIDEVVEHIQEPQTKLGDIWQLGRHFLMCGDTTNIVDVQQLMQGKQVDLVITDPPYNVAVESDNKNLEKSGRSSILNDDMTDEQFDMFLAKVFQSYQKVMAGHAAIYVFHPSSYQIEFENSMKLANIQVRSQCIWIKNYPSFGWSQYRWQHEPVFYAHLKGESPFWYGDRKQTTTWRDHSYLGEEASTIWEIARDSNNTYIHPTQKPLDLLAIPMRNSSKKGDTIADFFGGSGSTLLTAEQLGRICYTMELDPKFCDAIKQRFEAYTGIKPVLMQQLTTIDN</sequence>
<evidence type="ECO:0000256" key="2">
    <source>
        <dbReference type="ARBA" id="ARBA00022603"/>
    </source>
</evidence>
<dbReference type="CDD" id="cd16401">
    <property type="entry name" value="ParB_N_like_MT"/>
    <property type="match status" value="1"/>
</dbReference>
<dbReference type="EMBL" id="MH382833">
    <property type="protein sequence ID" value="AWW22393.1"/>
    <property type="molecule type" value="Genomic_DNA"/>
</dbReference>
<dbReference type="GO" id="GO:0032259">
    <property type="term" value="P:methylation"/>
    <property type="evidence" value="ECO:0007669"/>
    <property type="project" value="UniProtKB-KW"/>
</dbReference>
<dbReference type="SUPFAM" id="SSF53335">
    <property type="entry name" value="S-adenosyl-L-methionine-dependent methyltransferases"/>
    <property type="match status" value="1"/>
</dbReference>
<evidence type="ECO:0000256" key="3">
    <source>
        <dbReference type="ARBA" id="ARBA00022679"/>
    </source>
</evidence>
<dbReference type="EMBL" id="NYPG01000009">
    <property type="protein sequence ID" value="PDK40350.1"/>
    <property type="molecule type" value="Genomic_DNA"/>
</dbReference>
<dbReference type="InterPro" id="IPR029063">
    <property type="entry name" value="SAM-dependent_MTases_sf"/>
</dbReference>
<evidence type="ECO:0000256" key="1">
    <source>
        <dbReference type="ARBA" id="ARBA00006594"/>
    </source>
</evidence>
<keyword evidence="7" id="KW-0614">Plasmid</keyword>
<organism evidence="7">
    <name type="scientific">Listeria welshimeri</name>
    <dbReference type="NCBI Taxonomy" id="1643"/>
    <lineage>
        <taxon>Bacteria</taxon>
        <taxon>Bacillati</taxon>
        <taxon>Bacillota</taxon>
        <taxon>Bacilli</taxon>
        <taxon>Bacillales</taxon>
        <taxon>Listeriaceae</taxon>
        <taxon>Listeria</taxon>
    </lineage>
</organism>
<dbReference type="RefSeq" id="WP_003725263.1">
    <property type="nucleotide sequence ID" value="NZ_JAERVU010000008.1"/>
</dbReference>
<evidence type="ECO:0000313" key="8">
    <source>
        <dbReference type="EMBL" id="PDK40350.1"/>
    </source>
</evidence>
<evidence type="ECO:0000259" key="6">
    <source>
        <dbReference type="Pfam" id="PF01555"/>
    </source>
</evidence>
<dbReference type="Gene3D" id="3.40.50.150">
    <property type="entry name" value="Vaccinia Virus protein VP39"/>
    <property type="match status" value="1"/>
</dbReference>
<feature type="domain" description="DNA methylase N-4/N-6" evidence="6">
    <location>
        <begin position="200"/>
        <end position="413"/>
    </location>
</feature>
<dbReference type="InterPro" id="IPR002941">
    <property type="entry name" value="DNA_methylase_N4/N6"/>
</dbReference>
<keyword evidence="4" id="KW-0949">S-adenosyl-L-methionine</keyword>
<evidence type="ECO:0000256" key="5">
    <source>
        <dbReference type="ARBA" id="ARBA00022747"/>
    </source>
</evidence>
<reference evidence="7" key="2">
    <citation type="submission" date="2018-05" db="EMBL/GenBank/DDBJ databases">
        <title>Prevalence of plasmid-borne benzalkonium chloride resistance cassette bcrABC and cadmium resistance cadA genes in nonpathogenic Listeria spp. isolated from food-processing environments.</title>
        <authorList>
            <person name="Korsak D."/>
            <person name="Chmielowska C."/>
            <person name="Szuplewska M."/>
            <person name="Bartosik D."/>
        </authorList>
    </citation>
    <scope>NUCLEOTIDE SEQUENCE</scope>
    <source>
        <strain evidence="7">40/07</strain>
        <plasmid evidence="7">pLIS1</plasmid>
    </source>
</reference>
<evidence type="ECO:0000313" key="9">
    <source>
        <dbReference type="Proteomes" id="UP000219632"/>
    </source>
</evidence>
<proteinExistence type="inferred from homology"/>
<comment type="similarity">
    <text evidence="1">Belongs to the N(4)/N(6)-methyltransferase family.</text>
</comment>
<keyword evidence="2 7" id="KW-0489">Methyltransferase</keyword>
<dbReference type="SUPFAM" id="SSF110849">
    <property type="entry name" value="ParB/Sulfiredoxin"/>
    <property type="match status" value="1"/>
</dbReference>
<keyword evidence="5" id="KW-0680">Restriction system</keyword>
<dbReference type="GO" id="GO:0009307">
    <property type="term" value="P:DNA restriction-modification system"/>
    <property type="evidence" value="ECO:0007669"/>
    <property type="project" value="UniProtKB-KW"/>
</dbReference>
<dbReference type="AlphaFoldDB" id="A0A2Z4HVL4"/>
<accession>A0A2Z4HVL4</accession>
<dbReference type="GO" id="GO:0008170">
    <property type="term" value="F:N-methyltransferase activity"/>
    <property type="evidence" value="ECO:0007669"/>
    <property type="project" value="InterPro"/>
</dbReference>
<dbReference type="InterPro" id="IPR036086">
    <property type="entry name" value="ParB/Sulfiredoxin_sf"/>
</dbReference>
<dbReference type="Gene3D" id="3.90.1530.10">
    <property type="entry name" value="Conserved hypothetical protein from pyrococcus furiosus pfu- 392566-001, ParB domain"/>
    <property type="match status" value="1"/>
</dbReference>
<dbReference type="Proteomes" id="UP000219632">
    <property type="component" value="Unassembled WGS sequence"/>
</dbReference>
<keyword evidence="3" id="KW-0808">Transferase</keyword>
<gene>
    <name evidence="8" type="ORF">AFZ32_12900</name>
    <name evidence="7" type="ORF">pLIS100090</name>
</gene>